<feature type="domain" description="Transcobalamin-like C-terminal" evidence="1">
    <location>
        <begin position="62"/>
        <end position="126"/>
    </location>
</feature>
<dbReference type="Pfam" id="PF14478">
    <property type="entry name" value="DUF4430"/>
    <property type="match status" value="1"/>
</dbReference>
<dbReference type="OrthoDB" id="2870483at2"/>
<dbReference type="InterPro" id="IPR027954">
    <property type="entry name" value="Transcobalamin-like_C"/>
</dbReference>
<protein>
    <recommendedName>
        <fullName evidence="1">Transcobalamin-like C-terminal domain-containing protein</fullName>
    </recommendedName>
</protein>
<reference evidence="2 3" key="1">
    <citation type="submission" date="2017-05" db="EMBL/GenBank/DDBJ databases">
        <title>Vagococcus spp. assemblies.</title>
        <authorList>
            <person name="Gulvik C.A."/>
        </authorList>
    </citation>
    <scope>NUCLEOTIDE SEQUENCE [LARGE SCALE GENOMIC DNA]</scope>
    <source>
        <strain evidence="2 3">SS1994</strain>
    </source>
</reference>
<evidence type="ECO:0000259" key="1">
    <source>
        <dbReference type="Pfam" id="PF14478"/>
    </source>
</evidence>
<accession>A0A429ZMG0</accession>
<name>A0A429ZMG0_9ENTE</name>
<sequence length="128" mass="14321">MMKKLNRLVLGATILVTLTGCGSGKKNQTVESTQSSATVNITLKEDHKEIDSKEVSVKDEAVLYDVLKDNYDIEDTKGFITSIDGHKQDEKENKYWMYTINGKQAEKGVQETNVSDGDNIEFDLSKLD</sequence>
<dbReference type="AlphaFoldDB" id="A0A429ZMG0"/>
<dbReference type="EMBL" id="NGJT01000006">
    <property type="protein sequence ID" value="RST94839.1"/>
    <property type="molecule type" value="Genomic_DNA"/>
</dbReference>
<dbReference type="PROSITE" id="PS51257">
    <property type="entry name" value="PROKAR_LIPOPROTEIN"/>
    <property type="match status" value="1"/>
</dbReference>
<gene>
    <name evidence="2" type="ORF">CBF36_04740</name>
</gene>
<evidence type="ECO:0000313" key="2">
    <source>
        <dbReference type="EMBL" id="RST94839.1"/>
    </source>
</evidence>
<keyword evidence="3" id="KW-1185">Reference proteome</keyword>
<dbReference type="Gene3D" id="2.170.130.30">
    <property type="match status" value="1"/>
</dbReference>
<proteinExistence type="predicted"/>
<evidence type="ECO:0000313" key="3">
    <source>
        <dbReference type="Proteomes" id="UP000288490"/>
    </source>
</evidence>
<dbReference type="Proteomes" id="UP000288490">
    <property type="component" value="Unassembled WGS sequence"/>
</dbReference>
<organism evidence="2 3">
    <name type="scientific">Vagococcus bubulae</name>
    <dbReference type="NCBI Taxonomy" id="1977868"/>
    <lineage>
        <taxon>Bacteria</taxon>
        <taxon>Bacillati</taxon>
        <taxon>Bacillota</taxon>
        <taxon>Bacilli</taxon>
        <taxon>Lactobacillales</taxon>
        <taxon>Enterococcaceae</taxon>
        <taxon>Vagococcus</taxon>
    </lineage>
</organism>
<comment type="caution">
    <text evidence="2">The sequence shown here is derived from an EMBL/GenBank/DDBJ whole genome shotgun (WGS) entry which is preliminary data.</text>
</comment>